<dbReference type="EMBL" id="RCOS01000156">
    <property type="protein sequence ID" value="RSN72387.1"/>
    <property type="molecule type" value="Genomic_DNA"/>
</dbReference>
<dbReference type="InterPro" id="IPR002831">
    <property type="entry name" value="Tscrpt_reg_TrmB_N"/>
</dbReference>
<accession>A0A429GEW2</accession>
<dbReference type="InterPro" id="IPR036390">
    <property type="entry name" value="WH_DNA-bd_sf"/>
</dbReference>
<dbReference type="SUPFAM" id="SSF46785">
    <property type="entry name" value="Winged helix' DNA-binding domain"/>
    <property type="match status" value="1"/>
</dbReference>
<evidence type="ECO:0000259" key="1">
    <source>
        <dbReference type="Pfam" id="PF01978"/>
    </source>
</evidence>
<dbReference type="Pfam" id="PF01978">
    <property type="entry name" value="TrmB"/>
    <property type="match status" value="1"/>
</dbReference>
<keyword evidence="3" id="KW-1185">Reference proteome</keyword>
<dbReference type="Gene3D" id="1.10.10.10">
    <property type="entry name" value="Winged helix-like DNA-binding domain superfamily/Winged helix DNA-binding domain"/>
    <property type="match status" value="1"/>
</dbReference>
<reference evidence="2 3" key="1">
    <citation type="submission" date="2018-10" db="EMBL/GenBank/DDBJ databases">
        <title>Co-occurring genomic capacity for anaerobic methane metabolism and dissimilatory sulfite reduction discovered in the Korarchaeota.</title>
        <authorList>
            <person name="Mckay L.J."/>
            <person name="Dlakic M."/>
            <person name="Fields M.W."/>
            <person name="Delmont T.O."/>
            <person name="Eren A.M."/>
            <person name="Jay Z.J."/>
            <person name="Klingelsmith K.B."/>
            <person name="Rusch D.B."/>
            <person name="Inskeep W.P."/>
        </authorList>
    </citation>
    <scope>NUCLEOTIDE SEQUENCE [LARGE SCALE GENOMIC DNA]</scope>
    <source>
        <strain evidence="2 3">MDKW</strain>
    </source>
</reference>
<feature type="domain" description="Transcription regulator TrmB N-terminal" evidence="1">
    <location>
        <begin position="171"/>
        <end position="223"/>
    </location>
</feature>
<organism evidence="2 3">
    <name type="scientific">Candidatus Methanodesulfokora washburnensis</name>
    <dbReference type="NCBI Taxonomy" id="2478471"/>
    <lineage>
        <taxon>Archaea</taxon>
        <taxon>Thermoproteota</taxon>
        <taxon>Candidatus Korarchaeia</taxon>
        <taxon>Candidatus Korarchaeia incertae sedis</taxon>
        <taxon>Candidatus Methanodesulfokora</taxon>
    </lineage>
</organism>
<protein>
    <submittedName>
        <fullName evidence="2">Winged helix-turn-helix transcriptional regulator</fullName>
    </submittedName>
</protein>
<sequence length="231" mass="26983">MNRKNETNSSSKLVDEIERDLYSEYYGKYLSDLGSIVEEASDDAVSLSTRKFMDIINIERRKLRENFVNDVVFYAGKRFSNEDISALAEIFDNQLSEIVSLALTAIADAIKGYYKYRESHTMTSKLRERIEVMVRDLARKEARLRVMEEMLKGCSEMEKENYMRDPMYKVLALLEEKGPMTATEVANEIKRSEATARRYLNKLISMQMVSKDTSQRPCVYKFVRAPWRRDV</sequence>
<evidence type="ECO:0000313" key="3">
    <source>
        <dbReference type="Proteomes" id="UP000277582"/>
    </source>
</evidence>
<proteinExistence type="predicted"/>
<evidence type="ECO:0000313" key="2">
    <source>
        <dbReference type="EMBL" id="RSN72387.1"/>
    </source>
</evidence>
<dbReference type="InterPro" id="IPR036388">
    <property type="entry name" value="WH-like_DNA-bd_sf"/>
</dbReference>
<gene>
    <name evidence="2" type="ORF">D6D85_13955</name>
</gene>
<dbReference type="RefSeq" id="WP_125672558.1">
    <property type="nucleotide sequence ID" value="NZ_RCOS01000156.1"/>
</dbReference>
<name>A0A429GEW2_9CREN</name>
<dbReference type="AlphaFoldDB" id="A0A429GEW2"/>
<dbReference type="Proteomes" id="UP000277582">
    <property type="component" value="Unassembled WGS sequence"/>
</dbReference>
<comment type="caution">
    <text evidence="2">The sequence shown here is derived from an EMBL/GenBank/DDBJ whole genome shotgun (WGS) entry which is preliminary data.</text>
</comment>